<evidence type="ECO:0000256" key="1">
    <source>
        <dbReference type="ARBA" id="ARBA00003145"/>
    </source>
</evidence>
<dbReference type="Proteomes" id="UP000706333">
    <property type="component" value="Unassembled WGS sequence"/>
</dbReference>
<comment type="subcellular location">
    <subcellularLocation>
        <location evidence="2">Secreted</location>
    </subcellularLocation>
</comment>
<dbReference type="PROSITE" id="PS50035">
    <property type="entry name" value="PLD"/>
    <property type="match status" value="2"/>
</dbReference>
<dbReference type="PANTHER" id="PTHR21248:SF12">
    <property type="entry name" value="CARDIOLIPIN SYNTHASE C"/>
    <property type="match status" value="1"/>
</dbReference>
<dbReference type="CDD" id="cd09113">
    <property type="entry name" value="PLDc_ymdC_like_2"/>
    <property type="match status" value="1"/>
</dbReference>
<dbReference type="SMART" id="SM00155">
    <property type="entry name" value="PLDc"/>
    <property type="match status" value="2"/>
</dbReference>
<evidence type="ECO:0000256" key="4">
    <source>
        <dbReference type="ARBA" id="ARBA00022525"/>
    </source>
</evidence>
<evidence type="ECO:0000256" key="3">
    <source>
        <dbReference type="ARBA" id="ARBA00018392"/>
    </source>
</evidence>
<dbReference type="SUPFAM" id="SSF56024">
    <property type="entry name" value="Phospholipase D/nuclease"/>
    <property type="match status" value="2"/>
</dbReference>
<dbReference type="RefSeq" id="WP_201156262.1">
    <property type="nucleotide sequence ID" value="NZ_NHSD01000132.1"/>
</dbReference>
<comment type="function">
    <text evidence="1">Could be a virulence factor.</text>
</comment>
<name>A0A934THV7_9RHOB</name>
<protein>
    <recommendedName>
        <fullName evidence="3">Phospholipase D</fullName>
    </recommendedName>
    <alternativeName>
        <fullName evidence="5">Choline phosphatase</fullName>
    </alternativeName>
</protein>
<keyword evidence="4" id="KW-0964">Secreted</keyword>
<gene>
    <name evidence="7" type="ORF">CCR87_03845</name>
</gene>
<reference evidence="7" key="1">
    <citation type="submission" date="2017-05" db="EMBL/GenBank/DDBJ databases">
        <authorList>
            <person name="Imhoff J.F."/>
            <person name="Rahn T."/>
            <person name="Kuenzel S."/>
            <person name="Neulinger S.C."/>
        </authorList>
    </citation>
    <scope>NUCLEOTIDE SEQUENCE</scope>
    <source>
        <strain evidence="7">LMG 28126</strain>
    </source>
</reference>
<evidence type="ECO:0000313" key="7">
    <source>
        <dbReference type="EMBL" id="MBK5926494.1"/>
    </source>
</evidence>
<dbReference type="InterPro" id="IPR001736">
    <property type="entry name" value="PLipase_D/transphosphatidylase"/>
</dbReference>
<dbReference type="EMBL" id="NHSD01000132">
    <property type="protein sequence ID" value="MBK5926494.1"/>
    <property type="molecule type" value="Genomic_DNA"/>
</dbReference>
<dbReference type="GO" id="GO:0032049">
    <property type="term" value="P:cardiolipin biosynthetic process"/>
    <property type="evidence" value="ECO:0007669"/>
    <property type="project" value="UniProtKB-ARBA"/>
</dbReference>
<feature type="domain" description="PLD phosphodiesterase" evidence="6">
    <location>
        <begin position="173"/>
        <end position="200"/>
    </location>
</feature>
<comment type="caution">
    <text evidence="7">The sequence shown here is derived from an EMBL/GenBank/DDBJ whole genome shotgun (WGS) entry which is preliminary data.</text>
</comment>
<evidence type="ECO:0000259" key="6">
    <source>
        <dbReference type="PROSITE" id="PS50035"/>
    </source>
</evidence>
<dbReference type="AlphaFoldDB" id="A0A934THV7"/>
<organism evidence="7 8">
    <name type="scientific">Rhodobaculum claviforme</name>
    <dbReference type="NCBI Taxonomy" id="1549854"/>
    <lineage>
        <taxon>Bacteria</taxon>
        <taxon>Pseudomonadati</taxon>
        <taxon>Pseudomonadota</taxon>
        <taxon>Alphaproteobacteria</taxon>
        <taxon>Rhodobacterales</taxon>
        <taxon>Paracoccaceae</taxon>
        <taxon>Rhodobaculum</taxon>
    </lineage>
</organism>
<keyword evidence="8" id="KW-1185">Reference proteome</keyword>
<dbReference type="Pfam" id="PF13091">
    <property type="entry name" value="PLDc_2"/>
    <property type="match status" value="2"/>
</dbReference>
<sequence>MTLLVWLAGLAVVFAAASYLALYSYGRFARQARGASSWVLPPAPADTALDRATAPLEAAHPGASGLGCVFDNRAALALRLASLRAAGRSLDMVSYIWRDDLGGQLLALEVLAAADRGVRVRLLLDDVNVQGVDPKFRALNGHPGVEVRLYNPVRNRRTAVRRGIEMLLMAVRFNRRMHAKLWIADTRVAITGGRNIGNEYFDVPSPRKRRVRDADLVLVGPLARAAGALFDTYWNSDQALPIAAFWRDYDAGLERFRERLAETAATPAARALLAHATGASPLPEGLCWSSGARLVADPPDKAMGRGREDWMPAALVPAMQGARTRLRLVTPYFVPGQEGAAELVALSARGVAVEVVTNALAVTNHLLVHGAYRRYRRPLLAAGVTLHEFAPAERRGTGRAPMLHSKMFTVDGRVGFVGSFNFDLRSAWLNIEAGVLFDDPALVAELEAEIDRLGAAERAYSLSIAGRRLCWTDGPRPDHAPILHEPDAGALRRGASWVIGHLPIHKYL</sequence>
<proteinExistence type="predicted"/>
<dbReference type="PANTHER" id="PTHR21248">
    <property type="entry name" value="CARDIOLIPIN SYNTHASE"/>
    <property type="match status" value="1"/>
</dbReference>
<dbReference type="Gene3D" id="3.30.870.10">
    <property type="entry name" value="Endonuclease Chain A"/>
    <property type="match status" value="2"/>
</dbReference>
<dbReference type="InterPro" id="IPR025202">
    <property type="entry name" value="PLD-like_dom"/>
</dbReference>
<dbReference type="CDD" id="cd09111">
    <property type="entry name" value="PLDc_ymdC_like_1"/>
    <property type="match status" value="1"/>
</dbReference>
<evidence type="ECO:0000313" key="8">
    <source>
        <dbReference type="Proteomes" id="UP000706333"/>
    </source>
</evidence>
<evidence type="ECO:0000256" key="2">
    <source>
        <dbReference type="ARBA" id="ARBA00004613"/>
    </source>
</evidence>
<reference evidence="7" key="2">
    <citation type="journal article" date="2020" name="Microorganisms">
        <title>Osmotic Adaptation and Compatible Solute Biosynthesis of Phototrophic Bacteria as Revealed from Genome Analyses.</title>
        <authorList>
            <person name="Imhoff J.F."/>
            <person name="Rahn T."/>
            <person name="Kunzel S."/>
            <person name="Keller A."/>
            <person name="Neulinger S.C."/>
        </authorList>
    </citation>
    <scope>NUCLEOTIDE SEQUENCE</scope>
    <source>
        <strain evidence="7">LMG 28126</strain>
    </source>
</reference>
<dbReference type="GO" id="GO:0005576">
    <property type="term" value="C:extracellular region"/>
    <property type="evidence" value="ECO:0007669"/>
    <property type="project" value="UniProtKB-SubCell"/>
</dbReference>
<feature type="domain" description="PLD phosphodiesterase" evidence="6">
    <location>
        <begin position="399"/>
        <end position="426"/>
    </location>
</feature>
<accession>A0A934THV7</accession>
<dbReference type="GO" id="GO:0030572">
    <property type="term" value="F:phosphatidyltransferase activity"/>
    <property type="evidence" value="ECO:0007669"/>
    <property type="project" value="UniProtKB-ARBA"/>
</dbReference>
<evidence type="ECO:0000256" key="5">
    <source>
        <dbReference type="ARBA" id="ARBA00029594"/>
    </source>
</evidence>